<dbReference type="SMART" id="SM00567">
    <property type="entry name" value="EZ_HEAT"/>
    <property type="match status" value="3"/>
</dbReference>
<dbReference type="AlphaFoldDB" id="A0A956M1I4"/>
<comment type="caution">
    <text evidence="1">The sequence shown here is derived from an EMBL/GenBank/DDBJ whole genome shotgun (WGS) entry which is preliminary data.</text>
</comment>
<reference evidence="1" key="2">
    <citation type="journal article" date="2021" name="Microbiome">
        <title>Successional dynamics and alternative stable states in a saline activated sludge microbial community over 9 years.</title>
        <authorList>
            <person name="Wang Y."/>
            <person name="Ye J."/>
            <person name="Ju F."/>
            <person name="Liu L."/>
            <person name="Boyd J.A."/>
            <person name="Deng Y."/>
            <person name="Parks D.H."/>
            <person name="Jiang X."/>
            <person name="Yin X."/>
            <person name="Woodcroft B.J."/>
            <person name="Tyson G.W."/>
            <person name="Hugenholtz P."/>
            <person name="Polz M.F."/>
            <person name="Zhang T."/>
        </authorList>
    </citation>
    <scope>NUCLEOTIDE SEQUENCE</scope>
    <source>
        <strain evidence="1">HKST-UBA01</strain>
    </source>
</reference>
<dbReference type="EMBL" id="JAGQHR010000667">
    <property type="protein sequence ID" value="MCA9729369.1"/>
    <property type="molecule type" value="Genomic_DNA"/>
</dbReference>
<gene>
    <name evidence="1" type="ORF">KC729_16895</name>
</gene>
<dbReference type="Proteomes" id="UP000697710">
    <property type="component" value="Unassembled WGS sequence"/>
</dbReference>
<reference evidence="1" key="1">
    <citation type="submission" date="2020-04" db="EMBL/GenBank/DDBJ databases">
        <authorList>
            <person name="Zhang T."/>
        </authorList>
    </citation>
    <scope>NUCLEOTIDE SEQUENCE</scope>
    <source>
        <strain evidence="1">HKST-UBA01</strain>
    </source>
</reference>
<dbReference type="SUPFAM" id="SSF48371">
    <property type="entry name" value="ARM repeat"/>
    <property type="match status" value="1"/>
</dbReference>
<dbReference type="InterPro" id="IPR004155">
    <property type="entry name" value="PBS_lyase_HEAT"/>
</dbReference>
<proteinExistence type="predicted"/>
<evidence type="ECO:0000313" key="2">
    <source>
        <dbReference type="Proteomes" id="UP000697710"/>
    </source>
</evidence>
<dbReference type="InterPro" id="IPR011989">
    <property type="entry name" value="ARM-like"/>
</dbReference>
<dbReference type="InterPro" id="IPR016024">
    <property type="entry name" value="ARM-type_fold"/>
</dbReference>
<accession>A0A956M1I4</accession>
<name>A0A956M1I4_UNCEI</name>
<dbReference type="Gene3D" id="1.25.10.10">
    <property type="entry name" value="Leucine-rich Repeat Variant"/>
    <property type="match status" value="1"/>
</dbReference>
<feature type="non-terminal residue" evidence="1">
    <location>
        <position position="1"/>
    </location>
</feature>
<protein>
    <submittedName>
        <fullName evidence="1">HEAT repeat domain-containing protein</fullName>
    </submittedName>
</protein>
<dbReference type="Pfam" id="PF13646">
    <property type="entry name" value="HEAT_2"/>
    <property type="match status" value="1"/>
</dbReference>
<organism evidence="1 2">
    <name type="scientific">Eiseniibacteriota bacterium</name>
    <dbReference type="NCBI Taxonomy" id="2212470"/>
    <lineage>
        <taxon>Bacteria</taxon>
        <taxon>Candidatus Eiseniibacteriota</taxon>
    </lineage>
</organism>
<sequence length="201" mass="22410">HIITTRPERDWVPRGYRDEGPARVRIEVRGGDVRDLDIHVGGEWRDIDAARDLGDVPAEEAATFFLTLARNGRAGVAEDAVFPATIARGVDPWPAILGLARDRTRPEDVRESAMFWIGQEAGQKVAAELESVVNDSSEDVELRKKAVFALTQRPDPECVPILLRLARTHPDPEVRGAVFFWLAQKDDPRVLDLFEEILLGG</sequence>
<evidence type="ECO:0000313" key="1">
    <source>
        <dbReference type="EMBL" id="MCA9729369.1"/>
    </source>
</evidence>